<dbReference type="EC" id="2.3.1.30" evidence="4"/>
<dbReference type="PANTHER" id="PTHR42811">
    <property type="entry name" value="SERINE ACETYLTRANSFERASE"/>
    <property type="match status" value="1"/>
</dbReference>
<protein>
    <recommendedName>
        <fullName evidence="4">Serine acetyltransferase</fullName>
        <ecNumber evidence="4">2.3.1.30</ecNumber>
    </recommendedName>
</protein>
<evidence type="ECO:0000256" key="2">
    <source>
        <dbReference type="ARBA" id="ARBA00022679"/>
    </source>
</evidence>
<evidence type="ECO:0000256" key="4">
    <source>
        <dbReference type="PIRNR" id="PIRNR000441"/>
    </source>
</evidence>
<evidence type="ECO:0000313" key="5">
    <source>
        <dbReference type="EMBL" id="PIT13058.1"/>
    </source>
</evidence>
<comment type="catalytic activity">
    <reaction evidence="4">
        <text>L-serine + acetyl-CoA = O-acetyl-L-serine + CoA</text>
        <dbReference type="Rhea" id="RHEA:24560"/>
        <dbReference type="ChEBI" id="CHEBI:33384"/>
        <dbReference type="ChEBI" id="CHEBI:57287"/>
        <dbReference type="ChEBI" id="CHEBI:57288"/>
        <dbReference type="ChEBI" id="CHEBI:58340"/>
        <dbReference type="EC" id="2.3.1.30"/>
    </reaction>
</comment>
<dbReference type="PIRSF" id="PIRSF000441">
    <property type="entry name" value="CysE"/>
    <property type="match status" value="1"/>
</dbReference>
<accession>A0A2N9WRZ4</accession>
<reference evidence="5 6" key="1">
    <citation type="journal article" date="2017" name="MBio">
        <title>Type VI secretion-mediated competition in the bee gut microbiome.</title>
        <authorList>
            <person name="Steele M.I."/>
            <person name="Kwong W.K."/>
            <person name="Powell J.E."/>
            <person name="Whiteley M."/>
            <person name="Moran N.A."/>
        </authorList>
    </citation>
    <scope>NUCLEOTIDE SEQUENCE [LARGE SCALE GENOMIC DNA]</scope>
    <source>
        <strain evidence="5 6">App2-2</strain>
    </source>
</reference>
<dbReference type="InterPro" id="IPR005881">
    <property type="entry name" value="Ser_O-AcTrfase"/>
</dbReference>
<evidence type="ECO:0000256" key="1">
    <source>
        <dbReference type="ARBA" id="ARBA00007274"/>
    </source>
</evidence>
<keyword evidence="2 4" id="KW-0808">Transferase</keyword>
<dbReference type="GO" id="GO:0009001">
    <property type="term" value="F:serine O-acetyltransferase activity"/>
    <property type="evidence" value="ECO:0007669"/>
    <property type="project" value="UniProtKB-EC"/>
</dbReference>
<organism evidence="5 6">
    <name type="scientific">Snodgrassella alvi</name>
    <dbReference type="NCBI Taxonomy" id="1196083"/>
    <lineage>
        <taxon>Bacteria</taxon>
        <taxon>Pseudomonadati</taxon>
        <taxon>Pseudomonadota</taxon>
        <taxon>Betaproteobacteria</taxon>
        <taxon>Neisseriales</taxon>
        <taxon>Neisseriaceae</taxon>
        <taxon>Snodgrassella</taxon>
    </lineage>
</organism>
<dbReference type="GO" id="GO:0005737">
    <property type="term" value="C:cytoplasm"/>
    <property type="evidence" value="ECO:0007669"/>
    <property type="project" value="InterPro"/>
</dbReference>
<dbReference type="Pfam" id="PF00132">
    <property type="entry name" value="Hexapep"/>
    <property type="match status" value="1"/>
</dbReference>
<dbReference type="CDD" id="cd03354">
    <property type="entry name" value="LbH_SAT"/>
    <property type="match status" value="1"/>
</dbReference>
<sequence>MVIQLIKSDLFRYSGRTDWRTLIRHYFCNRGFRFTCWLRLAAAPGVWRKLAYPMYVWQKRRSGIIISPRTPIGYGLYIGHGGPLIINSSARLGNNVNLSPYTVIGANKGPAAIIGDNVYIGPNCNLIENVSIGDNATIGAGSVVTKNIPANATAAGNYAKVLNFQNPGQFIHNRWPPINQHDS</sequence>
<dbReference type="Gene3D" id="2.160.10.10">
    <property type="entry name" value="Hexapeptide repeat proteins"/>
    <property type="match status" value="1"/>
</dbReference>
<evidence type="ECO:0000256" key="3">
    <source>
        <dbReference type="ARBA" id="ARBA00023315"/>
    </source>
</evidence>
<comment type="caution">
    <text evidence="5">The sequence shown here is derived from an EMBL/GenBank/DDBJ whole genome shotgun (WGS) entry which is preliminary data.</text>
</comment>
<gene>
    <name evidence="5" type="ORF">BGI32_11685</name>
</gene>
<dbReference type="GO" id="GO:0006535">
    <property type="term" value="P:cysteine biosynthetic process from serine"/>
    <property type="evidence" value="ECO:0007669"/>
    <property type="project" value="InterPro"/>
</dbReference>
<dbReference type="SUPFAM" id="SSF51161">
    <property type="entry name" value="Trimeric LpxA-like enzymes"/>
    <property type="match status" value="1"/>
</dbReference>
<name>A0A2N9WRZ4_9NEIS</name>
<keyword evidence="3 4" id="KW-0012">Acyltransferase</keyword>
<dbReference type="AlphaFoldDB" id="A0A2N9WRZ4"/>
<dbReference type="InterPro" id="IPR011004">
    <property type="entry name" value="Trimer_LpxA-like_sf"/>
</dbReference>
<comment type="similarity">
    <text evidence="1 4">Belongs to the transferase hexapeptide repeat family.</text>
</comment>
<dbReference type="EMBL" id="MDVB01000110">
    <property type="protein sequence ID" value="PIT13058.1"/>
    <property type="molecule type" value="Genomic_DNA"/>
</dbReference>
<dbReference type="InterPro" id="IPR045304">
    <property type="entry name" value="LbH_SAT"/>
</dbReference>
<proteinExistence type="inferred from homology"/>
<evidence type="ECO:0000313" key="6">
    <source>
        <dbReference type="Proteomes" id="UP000231293"/>
    </source>
</evidence>
<dbReference type="RefSeq" id="WP_100089464.1">
    <property type="nucleotide sequence ID" value="NZ_MDVB01000110.1"/>
</dbReference>
<dbReference type="InterPro" id="IPR001451">
    <property type="entry name" value="Hexapep"/>
</dbReference>
<dbReference type="Proteomes" id="UP000231293">
    <property type="component" value="Unassembled WGS sequence"/>
</dbReference>